<feature type="non-terminal residue" evidence="1">
    <location>
        <position position="1"/>
    </location>
</feature>
<dbReference type="EMBL" id="JAHXZJ010002997">
    <property type="protein sequence ID" value="KAH0533664.1"/>
    <property type="molecule type" value="Genomic_DNA"/>
</dbReference>
<comment type="caution">
    <text evidence="1">The sequence shown here is derived from an EMBL/GenBank/DDBJ whole genome shotgun (WGS) entry which is preliminary data.</text>
</comment>
<protein>
    <submittedName>
        <fullName evidence="1">Uncharacterized protein</fullName>
    </submittedName>
</protein>
<accession>A0AAV7HTU0</accession>
<gene>
    <name evidence="1" type="ORF">KQX54_000946</name>
</gene>
<reference evidence="1 2" key="1">
    <citation type="journal article" date="2021" name="J. Hered.">
        <title>A chromosome-level genome assembly of the parasitoid wasp, Cotesia glomerata (Hymenoptera: Braconidae).</title>
        <authorList>
            <person name="Pinto B.J."/>
            <person name="Weis J.J."/>
            <person name="Gamble T."/>
            <person name="Ode P.J."/>
            <person name="Paul R."/>
            <person name="Zaspel J.M."/>
        </authorList>
    </citation>
    <scope>NUCLEOTIDE SEQUENCE [LARGE SCALE GENOMIC DNA]</scope>
    <source>
        <strain evidence="1">CgM1</strain>
    </source>
</reference>
<name>A0AAV7HTU0_COTGL</name>
<evidence type="ECO:0000313" key="1">
    <source>
        <dbReference type="EMBL" id="KAH0533664.1"/>
    </source>
</evidence>
<evidence type="ECO:0000313" key="2">
    <source>
        <dbReference type="Proteomes" id="UP000826195"/>
    </source>
</evidence>
<dbReference type="Proteomes" id="UP000826195">
    <property type="component" value="Unassembled WGS sequence"/>
</dbReference>
<proteinExistence type="predicted"/>
<dbReference type="AlphaFoldDB" id="A0AAV7HTU0"/>
<organism evidence="1 2">
    <name type="scientific">Cotesia glomerata</name>
    <name type="common">Lepidopteran parasitic wasp</name>
    <name type="synonym">Apanteles glomeratus</name>
    <dbReference type="NCBI Taxonomy" id="32391"/>
    <lineage>
        <taxon>Eukaryota</taxon>
        <taxon>Metazoa</taxon>
        <taxon>Ecdysozoa</taxon>
        <taxon>Arthropoda</taxon>
        <taxon>Hexapoda</taxon>
        <taxon>Insecta</taxon>
        <taxon>Pterygota</taxon>
        <taxon>Neoptera</taxon>
        <taxon>Endopterygota</taxon>
        <taxon>Hymenoptera</taxon>
        <taxon>Apocrita</taxon>
        <taxon>Ichneumonoidea</taxon>
        <taxon>Braconidae</taxon>
        <taxon>Microgastrinae</taxon>
        <taxon>Cotesia</taxon>
    </lineage>
</organism>
<keyword evidence="2" id="KW-1185">Reference proteome</keyword>
<sequence length="164" mass="18572">STLSLCSNDPEMLKCTQPDDSAISFSFRDGCSGVDTNTSELSDREKVRRTVDARLWLQAKTALKKANEIVKARGQDQRLENCKKIRLETINKTFVNRGTSPIIFESPCERNSVGEFQIGNVKTEIELLESDDDKCQVIEIDSKMEDKLLRDDDEDNRIVSFSTC</sequence>